<dbReference type="OrthoDB" id="9808511at2"/>
<feature type="domain" description="Rubrerythrin diiron-binding" evidence="1">
    <location>
        <begin position="8"/>
        <end position="56"/>
    </location>
</feature>
<keyword evidence="3" id="KW-1185">Reference proteome</keyword>
<dbReference type="STRING" id="36849.OXPF_07690"/>
<organism evidence="2 3">
    <name type="scientific">Oxobacter pfennigii</name>
    <dbReference type="NCBI Taxonomy" id="36849"/>
    <lineage>
        <taxon>Bacteria</taxon>
        <taxon>Bacillati</taxon>
        <taxon>Bacillota</taxon>
        <taxon>Clostridia</taxon>
        <taxon>Eubacteriales</taxon>
        <taxon>Clostridiaceae</taxon>
        <taxon>Oxobacter</taxon>
    </lineage>
</organism>
<dbReference type="GO" id="GO:0046872">
    <property type="term" value="F:metal ion binding"/>
    <property type="evidence" value="ECO:0007669"/>
    <property type="project" value="InterPro"/>
</dbReference>
<dbReference type="GO" id="GO:0016491">
    <property type="term" value="F:oxidoreductase activity"/>
    <property type="evidence" value="ECO:0007669"/>
    <property type="project" value="InterPro"/>
</dbReference>
<dbReference type="EMBL" id="LKET01000021">
    <property type="protein sequence ID" value="KPU45536.1"/>
    <property type="molecule type" value="Genomic_DNA"/>
</dbReference>
<reference evidence="2 3" key="1">
    <citation type="submission" date="2015-09" db="EMBL/GenBank/DDBJ databases">
        <title>Genome sequence of Oxobacter pfennigii DSM 3222.</title>
        <authorList>
            <person name="Poehlein A."/>
            <person name="Bengelsdorf F.R."/>
            <person name="Schiel-Bengelsdorf B."/>
            <person name="Duerre P."/>
            <person name="Daniel R."/>
        </authorList>
    </citation>
    <scope>NUCLEOTIDE SEQUENCE [LARGE SCALE GENOMIC DNA]</scope>
    <source>
        <strain evidence="2 3">DSM 3222</strain>
    </source>
</reference>
<dbReference type="SUPFAM" id="SSF47240">
    <property type="entry name" value="Ferritin-like"/>
    <property type="match status" value="1"/>
</dbReference>
<evidence type="ECO:0000313" key="2">
    <source>
        <dbReference type="EMBL" id="KPU45536.1"/>
    </source>
</evidence>
<dbReference type="AlphaFoldDB" id="A0A0N8NTR1"/>
<evidence type="ECO:0000259" key="1">
    <source>
        <dbReference type="Pfam" id="PF02915"/>
    </source>
</evidence>
<sequence>MEEILKAIKDAIKAERQAQEHYQMLADKSEDLTVKGFFEQLVRDEEEHENLLRLRYESLSKAWNKI</sequence>
<gene>
    <name evidence="2" type="ORF">OXPF_07690</name>
</gene>
<dbReference type="Gene3D" id="1.20.1260.10">
    <property type="match status" value="1"/>
</dbReference>
<dbReference type="InterPro" id="IPR003251">
    <property type="entry name" value="Rr_diiron-bd_dom"/>
</dbReference>
<dbReference type="InterPro" id="IPR012347">
    <property type="entry name" value="Ferritin-like"/>
</dbReference>
<proteinExistence type="predicted"/>
<evidence type="ECO:0000313" key="3">
    <source>
        <dbReference type="Proteomes" id="UP000050326"/>
    </source>
</evidence>
<accession>A0A0N8NTR1</accession>
<protein>
    <submittedName>
        <fullName evidence="2">Rubrerythrin</fullName>
    </submittedName>
</protein>
<dbReference type="Pfam" id="PF02915">
    <property type="entry name" value="Rubrerythrin"/>
    <property type="match status" value="1"/>
</dbReference>
<dbReference type="RefSeq" id="WP_054873882.1">
    <property type="nucleotide sequence ID" value="NZ_LKET01000021.1"/>
</dbReference>
<comment type="caution">
    <text evidence="2">The sequence shown here is derived from an EMBL/GenBank/DDBJ whole genome shotgun (WGS) entry which is preliminary data.</text>
</comment>
<name>A0A0N8NTR1_9CLOT</name>
<dbReference type="Proteomes" id="UP000050326">
    <property type="component" value="Unassembled WGS sequence"/>
</dbReference>
<dbReference type="InterPro" id="IPR009078">
    <property type="entry name" value="Ferritin-like_SF"/>
</dbReference>